<name>A0A099ZQ23_TINGU</name>
<dbReference type="AlphaFoldDB" id="A0A099ZQ23"/>
<protein>
    <submittedName>
        <fullName evidence="1">Separin</fullName>
    </submittedName>
</protein>
<proteinExistence type="predicted"/>
<feature type="non-terminal residue" evidence="1">
    <location>
        <position position="1"/>
    </location>
</feature>
<accession>A0A099ZQ23</accession>
<dbReference type="STRING" id="94827.A0A099ZQ23"/>
<reference evidence="1 2" key="1">
    <citation type="submission" date="2014-06" db="EMBL/GenBank/DDBJ databases">
        <title>Genome evolution of avian class.</title>
        <authorList>
            <person name="Zhang G."/>
            <person name="Li C."/>
        </authorList>
    </citation>
    <scope>NUCLEOTIDE SEQUENCE [LARGE SCALE GENOMIC DNA]</scope>
    <source>
        <strain evidence="1">BGI_N309</strain>
    </source>
</reference>
<evidence type="ECO:0000313" key="1">
    <source>
        <dbReference type="EMBL" id="KGL82890.1"/>
    </source>
</evidence>
<keyword evidence="2" id="KW-1185">Reference proteome</keyword>
<dbReference type="Proteomes" id="UP000053641">
    <property type="component" value="Unassembled WGS sequence"/>
</dbReference>
<dbReference type="EMBL" id="KL895748">
    <property type="protein sequence ID" value="KGL82890.1"/>
    <property type="molecule type" value="Genomic_DNA"/>
</dbReference>
<evidence type="ECO:0000313" key="2">
    <source>
        <dbReference type="Proteomes" id="UP000053641"/>
    </source>
</evidence>
<feature type="non-terminal residue" evidence="1">
    <location>
        <position position="48"/>
    </location>
</feature>
<gene>
    <name evidence="1" type="ORF">N309_00598</name>
</gene>
<organism evidence="1 2">
    <name type="scientific">Tinamus guttatus</name>
    <name type="common">White-throated tinamou</name>
    <dbReference type="NCBI Taxonomy" id="94827"/>
    <lineage>
        <taxon>Eukaryota</taxon>
        <taxon>Metazoa</taxon>
        <taxon>Chordata</taxon>
        <taxon>Craniata</taxon>
        <taxon>Vertebrata</taxon>
        <taxon>Euteleostomi</taxon>
        <taxon>Archelosauria</taxon>
        <taxon>Archosauria</taxon>
        <taxon>Dinosauria</taxon>
        <taxon>Saurischia</taxon>
        <taxon>Theropoda</taxon>
        <taxon>Coelurosauria</taxon>
        <taxon>Aves</taxon>
        <taxon>Palaeognathae</taxon>
        <taxon>Tinamiformes</taxon>
        <taxon>Tinamidae</taxon>
        <taxon>Tinamus</taxon>
    </lineage>
</organism>
<sequence>SALDSIQEALRLLESVPRTAQNRDELLDEQAQALLWLYICTLEAKLKE</sequence>